<reference evidence="15" key="1">
    <citation type="journal article" date="2023" name="Commun. Biol.">
        <title>Genome analysis of Parmales, the sister group of diatoms, reveals the evolutionary specialization of diatoms from phago-mixotrophs to photoautotrophs.</title>
        <authorList>
            <person name="Ban H."/>
            <person name="Sato S."/>
            <person name="Yoshikawa S."/>
            <person name="Yamada K."/>
            <person name="Nakamura Y."/>
            <person name="Ichinomiya M."/>
            <person name="Sato N."/>
            <person name="Blanc-Mathieu R."/>
            <person name="Endo H."/>
            <person name="Kuwata A."/>
            <person name="Ogata H."/>
        </authorList>
    </citation>
    <scope>NUCLEOTIDE SEQUENCE [LARGE SCALE GENOMIC DNA]</scope>
    <source>
        <strain evidence="15">NIES 3700</strain>
    </source>
</reference>
<evidence type="ECO:0000256" key="8">
    <source>
        <dbReference type="ARBA" id="ARBA00022833"/>
    </source>
</evidence>
<keyword evidence="11" id="KW-0812">Transmembrane</keyword>
<evidence type="ECO:0000256" key="9">
    <source>
        <dbReference type="PROSITE-ProRule" id="PRU00175"/>
    </source>
</evidence>
<dbReference type="PANTHER" id="PTHR11685">
    <property type="entry name" value="RBR FAMILY RING FINGER AND IBR DOMAIN-CONTAINING"/>
    <property type="match status" value="1"/>
</dbReference>
<feature type="domain" description="RING-type" evidence="13">
    <location>
        <begin position="1396"/>
        <end position="1609"/>
    </location>
</feature>
<evidence type="ECO:0000256" key="6">
    <source>
        <dbReference type="ARBA" id="ARBA00022771"/>
    </source>
</evidence>
<evidence type="ECO:0000256" key="7">
    <source>
        <dbReference type="ARBA" id="ARBA00022786"/>
    </source>
</evidence>
<dbReference type="SMART" id="SM00647">
    <property type="entry name" value="IBR"/>
    <property type="match status" value="1"/>
</dbReference>
<dbReference type="Pfam" id="PF01485">
    <property type="entry name" value="IBR"/>
    <property type="match status" value="1"/>
</dbReference>
<feature type="region of interest" description="Disordered" evidence="10">
    <location>
        <begin position="1627"/>
        <end position="1759"/>
    </location>
</feature>
<dbReference type="Proteomes" id="UP001165122">
    <property type="component" value="Unassembled WGS sequence"/>
</dbReference>
<keyword evidence="3" id="KW-0808">Transferase</keyword>
<keyword evidence="7" id="KW-0833">Ubl conjugation pathway</keyword>
<evidence type="ECO:0000256" key="2">
    <source>
        <dbReference type="ARBA" id="ARBA00012251"/>
    </source>
</evidence>
<dbReference type="EMBL" id="BRXW01000253">
    <property type="protein sequence ID" value="GMI16501.1"/>
    <property type="molecule type" value="Genomic_DNA"/>
</dbReference>
<dbReference type="PROSITE" id="PS50089">
    <property type="entry name" value="ZF_RING_2"/>
    <property type="match status" value="1"/>
</dbReference>
<evidence type="ECO:0000256" key="11">
    <source>
        <dbReference type="SAM" id="Phobius"/>
    </source>
</evidence>
<dbReference type="InterPro" id="IPR035914">
    <property type="entry name" value="Sperma_CUB_dom_sf"/>
</dbReference>
<keyword evidence="11" id="KW-0472">Membrane</keyword>
<organism evidence="14 15">
    <name type="scientific">Triparma laevis f. longispina</name>
    <dbReference type="NCBI Taxonomy" id="1714387"/>
    <lineage>
        <taxon>Eukaryota</taxon>
        <taxon>Sar</taxon>
        <taxon>Stramenopiles</taxon>
        <taxon>Ochrophyta</taxon>
        <taxon>Bolidophyceae</taxon>
        <taxon>Parmales</taxon>
        <taxon>Triparmaceae</taxon>
        <taxon>Triparma</taxon>
    </lineage>
</organism>
<evidence type="ECO:0000313" key="14">
    <source>
        <dbReference type="EMBL" id="GMI16501.1"/>
    </source>
</evidence>
<evidence type="ECO:0000313" key="15">
    <source>
        <dbReference type="Proteomes" id="UP001165122"/>
    </source>
</evidence>
<evidence type="ECO:0000259" key="12">
    <source>
        <dbReference type="PROSITE" id="PS50089"/>
    </source>
</evidence>
<keyword evidence="6 9" id="KW-0863">Zinc-finger</keyword>
<dbReference type="InterPro" id="IPR002867">
    <property type="entry name" value="IBR_dom"/>
</dbReference>
<dbReference type="InterPro" id="IPR017907">
    <property type="entry name" value="Znf_RING_CS"/>
</dbReference>
<dbReference type="Gene3D" id="2.60.120.290">
    <property type="entry name" value="Spermadhesin, CUB domain"/>
    <property type="match status" value="2"/>
</dbReference>
<dbReference type="InterPro" id="IPR013083">
    <property type="entry name" value="Znf_RING/FYVE/PHD"/>
</dbReference>
<keyword evidence="15" id="KW-1185">Reference proteome</keyword>
<proteinExistence type="predicted"/>
<feature type="compositionally biased region" description="Polar residues" evidence="10">
    <location>
        <begin position="1717"/>
        <end position="1735"/>
    </location>
</feature>
<feature type="compositionally biased region" description="Basic residues" evidence="10">
    <location>
        <begin position="1630"/>
        <end position="1645"/>
    </location>
</feature>
<dbReference type="SUPFAM" id="SSF57850">
    <property type="entry name" value="RING/U-box"/>
    <property type="match status" value="2"/>
</dbReference>
<sequence length="1818" mass="202267">MYAALRQEEPLQLSSTLPAQLTCQNNYCFSPRRNPPLTLFVLRQLLLLLLFSLPQTAQCATCRGAVLGSSLSSSSTTITSQSSTSVSFTGYNYNSAATKCHFKIQPTGNPQYIDISIENLPPFSGSLRFLTPESPTTSIILATQAANGVIKPFRAYSSTLTIEWDGTSDNLSQFSIRLSYSSPSYNPTVKGTGLNSENWPSHDPPYNVDNNTDALLLLHQASGIISSPTLYAINDFQQSTDTSSVSKVINPFLDYRWLITREPSDSKRLPSSVTLMCDYMYLPDPNDSITVYDGDSTDAPVVTVMTGTACRDYWIIGTSSSESSMLLVLRTDGSDYRGGFQFRWKADGEGARCSNLYPIHYTMSSGKFTDGTNSKSEMWRSTYCTWVIKPSSEPENVVIYFNRLGIKNSASIEIFEGFEMTSNNLLFSCMGCGKVAPMTFSTNKKGFTVTMDSKSTPGSGQDDSWGFEIEYYSSNPTQPVGAGDRTTHLISGSNNAVIPPPPPSAPPSGQRLLPQRMYEWKIIPPDLASQSDDVIYISFSRLDLPCTSTPGGAPNITIVDPTGTTGNPLYSTLPCGTTLPYHWFPSPRSASIILNGRGSLASIEFGYLSRASSYKCGYPDNLDFGVTLHPSFKLSQDNDWAGGVPSVLSCTWFIEPNGADGWTGGFEYLDLRDGGWVEIFDKDNETIWGCESCTLGPGKVKVKNGGGIRYGSNGGEAKGFAFWYHGHYGTDTYGLGNKREKVDSTYGVDLAFPTTSPSSSTSPPNLVDYWIEIPCPEQTLTIYPNKLSLPSSSTIGVYLGSSKIFLLNLTSASSLTEWITVNDNVHLRVNAPTNPFIFSFMHHSYYSDYSTTPHCGLPYPSIELNGPSFLFSDGSEHIALPYQNCTWKLKNAVLTFDRNNHPYGHLSIYDGEKMLFECKRCSHVPDTFVISDGRVEYNTFNKSTPLDSPSSPLREGFEAFYRSNAAPKQSPTNDPSSNWESLTMPGSVSNSRYEMEKWIWKVELGGRSKQTTSLKMGEIRGKPCKNSIIQSEVDLSGTRISQAQSFDLIKTCGILDRSISQNSTDLILEGHNLKFNPYKSAKRVAYANLPSFSDRRYYAETETDMNGTKTHHPVCRDSFEMMETQNVSSAFSQNPIPQAATCQFLISPKERPHNTKSDPKYTNIKLHSIDFPASHSFGVFAGTSEFGAPLFLCGPDYVFNPEEEGDTIYSNHGPIPPLDIADDVMLWKPAWWEKVEFFNQLIGFSAVCNEAPFQQLRSSCGSLFVKLSTNQTSLDLNITESTLPRFEADFFWSQYKNEEEMLDVPWLKCLDDPSWGEEPVVYEEPVYIIVFKTLGYLFSGCLVIAMIGGTYYYFEYWLPNQHLRDAKKTVKMIKPKKIPHATYTPIMNMIKNKFLKMGECSICFGDEKTFYLDGCGHQICPECLRSYVHTALGDASMFPIKCPMHHVGCLTVLEPKFSQRVLNKDEYNRFNLFNDRAVFGDGMACIFCGNFVIFPDRMGGVMVACPYCRQRFCMKCKIAWHVGVDCTNEGKDELEEWRKSHGATRCPGCFKVIEKEDAETCNHMVHKATDSIPCVQERTDFCYCCGLEVTSDYPHYEAINPSVNHFPDGVYNDCRVVLEGFSVAIQNKPSNRRRQSGARGGRRNRGGADGEEGGAGGRRRHTEAGARGGEGRGGGRRNTALVVPVDLRAQLEPPRQEIERPIRIEELDDDGGIRDNNLGTIENVETTRTSRIQQSRAERHGRNAQRYRARENNTQEAEDEQLLRETAALANRAQAGRGGNHRRRHSTHSVGGAVGQAPAGSPSRLRHRNQTQVNRNNR</sequence>
<feature type="compositionally biased region" description="Basic and acidic residues" evidence="10">
    <location>
        <begin position="1694"/>
        <end position="1705"/>
    </location>
</feature>
<keyword evidence="11" id="KW-1133">Transmembrane helix</keyword>
<dbReference type="Gene3D" id="3.30.40.10">
    <property type="entry name" value="Zinc/RING finger domain, C3HC4 (zinc finger)"/>
    <property type="match status" value="1"/>
</dbReference>
<evidence type="ECO:0000256" key="5">
    <source>
        <dbReference type="ARBA" id="ARBA00022737"/>
    </source>
</evidence>
<dbReference type="InterPro" id="IPR031127">
    <property type="entry name" value="E3_UB_ligase_RBR"/>
</dbReference>
<dbReference type="CDD" id="cd20335">
    <property type="entry name" value="BRcat_RBR"/>
    <property type="match status" value="1"/>
</dbReference>
<feature type="transmembrane region" description="Helical" evidence="11">
    <location>
        <begin position="1334"/>
        <end position="1354"/>
    </location>
</feature>
<comment type="caution">
    <text evidence="14">The sequence shown here is derived from an EMBL/GenBank/DDBJ whole genome shotgun (WGS) entry which is preliminary data.</text>
</comment>
<gene>
    <name evidence="14" type="ORF">TrLO_g12865</name>
</gene>
<dbReference type="GO" id="GO:0016567">
    <property type="term" value="P:protein ubiquitination"/>
    <property type="evidence" value="ECO:0007669"/>
    <property type="project" value="InterPro"/>
</dbReference>
<name>A0A9W7FR06_9STRA</name>
<feature type="domain" description="RING-type" evidence="12">
    <location>
        <begin position="1400"/>
        <end position="1446"/>
    </location>
</feature>
<dbReference type="SUPFAM" id="SSF49854">
    <property type="entry name" value="Spermadhesin, CUB domain"/>
    <property type="match status" value="1"/>
</dbReference>
<dbReference type="GO" id="GO:0061630">
    <property type="term" value="F:ubiquitin protein ligase activity"/>
    <property type="evidence" value="ECO:0007669"/>
    <property type="project" value="UniProtKB-EC"/>
</dbReference>
<dbReference type="InterPro" id="IPR001841">
    <property type="entry name" value="Znf_RING"/>
</dbReference>
<keyword evidence="8" id="KW-0862">Zinc</keyword>
<keyword evidence="4" id="KW-0479">Metal-binding</keyword>
<dbReference type="PROSITE" id="PS00518">
    <property type="entry name" value="ZF_RING_1"/>
    <property type="match status" value="1"/>
</dbReference>
<feature type="region of interest" description="Disordered" evidence="10">
    <location>
        <begin position="1772"/>
        <end position="1818"/>
    </location>
</feature>
<dbReference type="OrthoDB" id="10009520at2759"/>
<dbReference type="GO" id="GO:0008270">
    <property type="term" value="F:zinc ion binding"/>
    <property type="evidence" value="ECO:0007669"/>
    <property type="project" value="UniProtKB-KW"/>
</dbReference>
<evidence type="ECO:0000259" key="13">
    <source>
        <dbReference type="PROSITE" id="PS51873"/>
    </source>
</evidence>
<evidence type="ECO:0000256" key="3">
    <source>
        <dbReference type="ARBA" id="ARBA00022679"/>
    </source>
</evidence>
<dbReference type="InterPro" id="IPR044066">
    <property type="entry name" value="TRIAD_supradom"/>
</dbReference>
<protein>
    <recommendedName>
        <fullName evidence="2">RBR-type E3 ubiquitin transferase</fullName>
        <ecNumber evidence="2">2.3.2.31</ecNumber>
    </recommendedName>
</protein>
<feature type="compositionally biased region" description="Polar residues" evidence="10">
    <location>
        <begin position="966"/>
        <end position="985"/>
    </location>
</feature>
<dbReference type="PROSITE" id="PS51873">
    <property type="entry name" value="TRIAD"/>
    <property type="match status" value="1"/>
</dbReference>
<accession>A0A9W7FR06</accession>
<comment type="catalytic activity">
    <reaction evidence="1">
        <text>[E2 ubiquitin-conjugating enzyme]-S-ubiquitinyl-L-cysteine + [acceptor protein]-L-lysine = [E2 ubiquitin-conjugating enzyme]-L-cysteine + [acceptor protein]-N(6)-ubiquitinyl-L-lysine.</text>
        <dbReference type="EC" id="2.3.2.31"/>
    </reaction>
</comment>
<keyword evidence="5" id="KW-0677">Repeat</keyword>
<feature type="region of interest" description="Disordered" evidence="10">
    <location>
        <begin position="964"/>
        <end position="985"/>
    </location>
</feature>
<dbReference type="EC" id="2.3.2.31" evidence="2"/>
<evidence type="ECO:0000256" key="1">
    <source>
        <dbReference type="ARBA" id="ARBA00001798"/>
    </source>
</evidence>
<evidence type="ECO:0000256" key="10">
    <source>
        <dbReference type="SAM" id="MobiDB-lite"/>
    </source>
</evidence>
<evidence type="ECO:0000256" key="4">
    <source>
        <dbReference type="ARBA" id="ARBA00022723"/>
    </source>
</evidence>